<keyword evidence="2" id="KW-0560">Oxidoreductase</keyword>
<feature type="domain" description="NADH:flavin oxidoreductase/NADH oxidase N-terminal" evidence="3">
    <location>
        <begin position="4"/>
        <end position="325"/>
    </location>
</feature>
<dbReference type="InterPro" id="IPR051799">
    <property type="entry name" value="NADH_flavin_oxidoreductase"/>
</dbReference>
<dbReference type="GO" id="GO:0010181">
    <property type="term" value="F:FMN binding"/>
    <property type="evidence" value="ECO:0007669"/>
    <property type="project" value="InterPro"/>
</dbReference>
<dbReference type="CDD" id="cd02803">
    <property type="entry name" value="OYE_like_FMN_family"/>
    <property type="match status" value="1"/>
</dbReference>
<keyword evidence="5" id="KW-1185">Reference proteome</keyword>
<evidence type="ECO:0000256" key="2">
    <source>
        <dbReference type="ARBA" id="ARBA00023002"/>
    </source>
</evidence>
<dbReference type="OrthoDB" id="9772736at2"/>
<dbReference type="Gene3D" id="3.20.20.70">
    <property type="entry name" value="Aldolase class I"/>
    <property type="match status" value="1"/>
</dbReference>
<dbReference type="EMBL" id="FQWX01000016">
    <property type="protein sequence ID" value="SHH05602.1"/>
    <property type="molecule type" value="Genomic_DNA"/>
</dbReference>
<organism evidence="4 5">
    <name type="scientific">Asaccharospora irregularis DSM 2635</name>
    <dbReference type="NCBI Taxonomy" id="1121321"/>
    <lineage>
        <taxon>Bacteria</taxon>
        <taxon>Bacillati</taxon>
        <taxon>Bacillota</taxon>
        <taxon>Clostridia</taxon>
        <taxon>Peptostreptococcales</taxon>
        <taxon>Peptostreptococcaceae</taxon>
        <taxon>Asaccharospora</taxon>
    </lineage>
</organism>
<name>A0A1M5PV92_9FIRM</name>
<evidence type="ECO:0000256" key="1">
    <source>
        <dbReference type="ARBA" id="ARBA00022630"/>
    </source>
</evidence>
<evidence type="ECO:0000313" key="5">
    <source>
        <dbReference type="Proteomes" id="UP000243255"/>
    </source>
</evidence>
<reference evidence="5" key="1">
    <citation type="submission" date="2016-11" db="EMBL/GenBank/DDBJ databases">
        <authorList>
            <person name="Varghese N."/>
            <person name="Submissions S."/>
        </authorList>
    </citation>
    <scope>NUCLEOTIDE SEQUENCE [LARGE SCALE GENOMIC DNA]</scope>
    <source>
        <strain evidence="5">DSM 2635</strain>
    </source>
</reference>
<dbReference type="PANTHER" id="PTHR43656">
    <property type="entry name" value="BINDING OXIDOREDUCTASE, PUTATIVE (AFU_ORTHOLOGUE AFUA_2G08260)-RELATED"/>
    <property type="match status" value="1"/>
</dbReference>
<dbReference type="AlphaFoldDB" id="A0A1M5PV92"/>
<evidence type="ECO:0000259" key="3">
    <source>
        <dbReference type="Pfam" id="PF00724"/>
    </source>
</evidence>
<accession>A0A1M5PV92</accession>
<dbReference type="GO" id="GO:0016491">
    <property type="term" value="F:oxidoreductase activity"/>
    <property type="evidence" value="ECO:0007669"/>
    <property type="project" value="UniProtKB-KW"/>
</dbReference>
<gene>
    <name evidence="4" type="ORF">SAMN04488530_11629</name>
</gene>
<dbReference type="STRING" id="1121321.SAMN04488530_11629"/>
<dbReference type="SUPFAM" id="SSF51395">
    <property type="entry name" value="FMN-linked oxidoreductases"/>
    <property type="match status" value="1"/>
</dbReference>
<dbReference type="InterPro" id="IPR001155">
    <property type="entry name" value="OxRdtase_FMN_N"/>
</dbReference>
<dbReference type="InterPro" id="IPR013785">
    <property type="entry name" value="Aldolase_TIM"/>
</dbReference>
<dbReference type="PANTHER" id="PTHR43656:SF2">
    <property type="entry name" value="BINDING OXIDOREDUCTASE, PUTATIVE (AFU_ORTHOLOGUE AFUA_2G08260)-RELATED"/>
    <property type="match status" value="1"/>
</dbReference>
<evidence type="ECO:0000313" key="4">
    <source>
        <dbReference type="EMBL" id="SHH05602.1"/>
    </source>
</evidence>
<keyword evidence="1" id="KW-0285">Flavoprotein</keyword>
<protein>
    <submittedName>
        <fullName evidence="4">2,4-dienoyl-CoA reductase</fullName>
    </submittedName>
</protein>
<sequence>MKSLFDQTSVKNMELKNRFVRSATWEGLSDDDGHINKNIMDVYEDLCKGDIGLIITSYAYITKDEKPNFGMLGIYDDSFIDEYSKLVKMVHSYGTKIIMQIVYGGSNTSYDVGSRVIWGPSAIKHLKTGTLPKEMTKEEIKLLINYFTDAALRCKEAGFDGIQIHGAHGYLLSQWLDPYHNRRTDEYGGSIENRARIIIEVYKAIREKVGEDYHISIKINSSDFRDGGANFEDCKYVLTELDKLGINSAEISGGDFRGFKGEAFFREYAEELSDILSCPVILVGGNRSAKNMNDILNNTNIEYFSMSRPLICEPDLVSKFKNNIEYASKCIGCNQCYKNNKICALHE</sequence>
<dbReference type="RefSeq" id="WP_073126226.1">
    <property type="nucleotide sequence ID" value="NZ_BAABCH010000097.1"/>
</dbReference>
<proteinExistence type="predicted"/>
<dbReference type="Proteomes" id="UP000243255">
    <property type="component" value="Unassembled WGS sequence"/>
</dbReference>
<dbReference type="Pfam" id="PF00724">
    <property type="entry name" value="Oxidored_FMN"/>
    <property type="match status" value="1"/>
</dbReference>